<dbReference type="Gene3D" id="2.160.10.10">
    <property type="entry name" value="Hexapeptide repeat proteins"/>
    <property type="match status" value="1"/>
</dbReference>
<proteinExistence type="inferred from homology"/>
<evidence type="ECO:0000313" key="7">
    <source>
        <dbReference type="Proteomes" id="UP001432312"/>
    </source>
</evidence>
<dbReference type="InterPro" id="IPR037133">
    <property type="entry name" value="THP_succinylTrfase_N_sf"/>
</dbReference>
<evidence type="ECO:0000256" key="1">
    <source>
        <dbReference type="ARBA" id="ARBA00007274"/>
    </source>
</evidence>
<keyword evidence="2 6" id="KW-0808">Transferase</keyword>
<organism evidence="6 7">
    <name type="scientific">Streptomyces erythrochromogenes</name>
    <dbReference type="NCBI Taxonomy" id="285574"/>
    <lineage>
        <taxon>Bacteria</taxon>
        <taxon>Bacillati</taxon>
        <taxon>Actinomycetota</taxon>
        <taxon>Actinomycetes</taxon>
        <taxon>Kitasatosporales</taxon>
        <taxon>Streptomycetaceae</taxon>
        <taxon>Streptomyces</taxon>
    </lineage>
</organism>
<dbReference type="EMBL" id="CP108036">
    <property type="protein sequence ID" value="WUN77966.1"/>
    <property type="molecule type" value="Genomic_DNA"/>
</dbReference>
<dbReference type="NCBIfam" id="NF008808">
    <property type="entry name" value="PRK11830.1"/>
    <property type="match status" value="1"/>
</dbReference>
<reference evidence="6" key="1">
    <citation type="submission" date="2022-10" db="EMBL/GenBank/DDBJ databases">
        <title>The complete genomes of actinobacterial strains from the NBC collection.</title>
        <authorList>
            <person name="Joergensen T.S."/>
            <person name="Alvarez Arevalo M."/>
            <person name="Sterndorff E.B."/>
            <person name="Faurdal D."/>
            <person name="Vuksanovic O."/>
            <person name="Mourched A.-S."/>
            <person name="Charusanti P."/>
            <person name="Shaw S."/>
            <person name="Blin K."/>
            <person name="Weber T."/>
        </authorList>
    </citation>
    <scope>NUCLEOTIDE SEQUENCE</scope>
    <source>
        <strain evidence="6">NBC_00303</strain>
    </source>
</reference>
<dbReference type="InterPro" id="IPR011004">
    <property type="entry name" value="Trimer_LpxA-like_sf"/>
</dbReference>
<feature type="region of interest" description="Disordered" evidence="4">
    <location>
        <begin position="1"/>
        <end position="20"/>
    </location>
</feature>
<evidence type="ECO:0000259" key="5">
    <source>
        <dbReference type="Pfam" id="PF14805"/>
    </source>
</evidence>
<keyword evidence="7" id="KW-1185">Reference proteome</keyword>
<dbReference type="Pfam" id="PF14805">
    <property type="entry name" value="THDPS_N_2"/>
    <property type="match status" value="1"/>
</dbReference>
<dbReference type="GeneID" id="95495429"/>
<accession>A0ABZ1Q5I2</accession>
<dbReference type="CDD" id="cd03350">
    <property type="entry name" value="LbH_THP_succinylT"/>
    <property type="match status" value="1"/>
</dbReference>
<evidence type="ECO:0000256" key="4">
    <source>
        <dbReference type="SAM" id="MobiDB-lite"/>
    </source>
</evidence>
<dbReference type="InterPro" id="IPR001451">
    <property type="entry name" value="Hexapep"/>
</dbReference>
<protein>
    <submittedName>
        <fullName evidence="6">2,3,4,5-tetrahydropyridine-2,6-dicarboxylate N-succinyltransferase</fullName>
        <ecNumber evidence="6">2.3.1.117</ecNumber>
    </submittedName>
</protein>
<dbReference type="EC" id="2.3.1.117" evidence="6"/>
<dbReference type="RefSeq" id="WP_051892752.1">
    <property type="nucleotide sequence ID" value="NZ_CP108036.1"/>
</dbReference>
<dbReference type="SUPFAM" id="SSF51161">
    <property type="entry name" value="Trimeric LpxA-like enzymes"/>
    <property type="match status" value="1"/>
</dbReference>
<comment type="similarity">
    <text evidence="1">Belongs to the transferase hexapeptide repeat family.</text>
</comment>
<keyword evidence="3" id="KW-0677">Repeat</keyword>
<keyword evidence="6" id="KW-0012">Acyltransferase</keyword>
<dbReference type="Pfam" id="PF14602">
    <property type="entry name" value="Hexapep_2"/>
    <property type="match status" value="1"/>
</dbReference>
<evidence type="ECO:0000256" key="2">
    <source>
        <dbReference type="ARBA" id="ARBA00022679"/>
    </source>
</evidence>
<evidence type="ECO:0000313" key="6">
    <source>
        <dbReference type="EMBL" id="WUN77966.1"/>
    </source>
</evidence>
<gene>
    <name evidence="6" type="ORF">OHA91_05305</name>
</gene>
<feature type="domain" description="Tetrahydrodipicolinate-N-succinyltransferase chain A" evidence="5">
    <location>
        <begin position="24"/>
        <end position="87"/>
    </location>
</feature>
<dbReference type="InterPro" id="IPR023180">
    <property type="entry name" value="THP_succinylTrfase_dom1"/>
</dbReference>
<dbReference type="Proteomes" id="UP001432312">
    <property type="component" value="Chromosome"/>
</dbReference>
<dbReference type="PROSITE" id="PS00101">
    <property type="entry name" value="HEXAPEP_TRANSFERASES"/>
    <property type="match status" value="1"/>
</dbReference>
<dbReference type="Gene3D" id="1.10.166.10">
    <property type="entry name" value="Tetrahydrodipicolinate-N-succinyltransferase, N-terminal domain"/>
    <property type="match status" value="1"/>
</dbReference>
<sequence>MPQHHGRTADATPFSVSRSSPVPEAIDELWERRADLSPTDDAARRTVTEAIDLLDSGAARVAAVDQASDEVVVDERARRAILLAFRVLSMRTSEAGPFRYQDRLPLKRRFDRVRVAPGAIARWGSHLAPGVVLMPSYVNVGAHVGAGTLVDTWATVGSCAQIGSNVHLSGGVGIGGVLEPPGAVPVVVEDETFVGSRSVIVEGARVRRGAKLGAGVLLTSSTPVFDADTGEELPRGQAPAWSVCVSSTRLRMFPGGEFGVPCLLVIKRLGEGEEHDKLLLESLFREHGTAL</sequence>
<dbReference type="InterPro" id="IPR018357">
    <property type="entry name" value="Hexapep_transf_CS"/>
</dbReference>
<evidence type="ECO:0000256" key="3">
    <source>
        <dbReference type="ARBA" id="ARBA00022737"/>
    </source>
</evidence>
<dbReference type="GO" id="GO:0008666">
    <property type="term" value="F:2,3,4,5-tetrahydropyridine-2,6-dicarboxylate N-succinyltransferase activity"/>
    <property type="evidence" value="ECO:0007669"/>
    <property type="project" value="UniProtKB-EC"/>
</dbReference>
<name>A0ABZ1Q5I2_9ACTN</name>